<sequence>MDKNQYIESRKVIVEKSESIAKLQSNKAFKLLMELLDKEALDGGKQIISGHEVLKEAGLTTVKSVAWFKQHLDYIQREGEIAKAELAQAEEIPESEFNQEYEG</sequence>
<dbReference type="EMBL" id="KC438283">
    <property type="protein sequence ID" value="AGI61889.1"/>
    <property type="molecule type" value="Genomic_DNA"/>
</dbReference>
<dbReference type="Proteomes" id="UP000014321">
    <property type="component" value="Segment"/>
</dbReference>
<protein>
    <submittedName>
        <fullName evidence="1">Uncharacterized protein</fullName>
    </submittedName>
</protein>
<name>R9R4F8_9CAUD</name>
<proteinExistence type="predicted"/>
<organism evidence="1 2">
    <name type="scientific">Vibrio phage VCO139</name>
    <dbReference type="NCBI Taxonomy" id="1283073"/>
    <lineage>
        <taxon>Viruses</taxon>
        <taxon>Duplodnaviria</taxon>
        <taxon>Heunggongvirae</taxon>
        <taxon>Uroviricota</taxon>
        <taxon>Caudoviricetes</taxon>
        <taxon>Schitoviridae</taxon>
        <taxon>Pacinivirus</taxon>
        <taxon>Pacinivirus VCO139</taxon>
    </lineage>
</organism>
<keyword evidence="2" id="KW-1185">Reference proteome</keyword>
<gene>
    <name evidence="1" type="ORF">VCO139_0062</name>
</gene>
<reference evidence="1 2" key="1">
    <citation type="journal article" date="2013" name="Virol. J.">
        <title>Whole genome sequencing and comparative genomic analyses of two Vibrio cholerae O139 Bengal-specific Podoviruses to other N4-like phages reveal extensive genetic diversity.</title>
        <authorList>
            <person name="Fouts D.E."/>
            <person name="Klumpp J."/>
            <person name="Bishop-Lilly K.A."/>
            <person name="Rajavel M."/>
            <person name="Willner K.M."/>
            <person name="Butani A."/>
            <person name="Henry M."/>
            <person name="Biswas B."/>
            <person name="Li M."/>
            <person name="Albert M.J."/>
            <person name="Loessner M.J."/>
            <person name="Calendar R."/>
            <person name="Sozhamannan S."/>
        </authorList>
    </citation>
    <scope>NUCLEOTIDE SEQUENCE [LARGE SCALE GENOMIC DNA]</scope>
</reference>
<evidence type="ECO:0000313" key="1">
    <source>
        <dbReference type="EMBL" id="AGI61889.1"/>
    </source>
</evidence>
<accession>R9R4F8</accession>
<evidence type="ECO:0000313" key="2">
    <source>
        <dbReference type="Proteomes" id="UP000014321"/>
    </source>
</evidence>